<dbReference type="PANTHER" id="PTHR47529">
    <property type="entry name" value="PEPTIDYL-PROLYL CIS-TRANS ISOMERASE D"/>
    <property type="match status" value="1"/>
</dbReference>
<accession>A0AAJ2GZ42</accession>
<dbReference type="Gene3D" id="1.10.4030.10">
    <property type="entry name" value="Porin chaperone SurA, peptide-binding domain"/>
    <property type="match status" value="1"/>
</dbReference>
<feature type="non-terminal residue" evidence="5">
    <location>
        <position position="1"/>
    </location>
</feature>
<gene>
    <name evidence="5" type="ORF">RJJ65_38625</name>
</gene>
<keyword evidence="3" id="KW-0472">Membrane</keyword>
<dbReference type="AlphaFoldDB" id="A0AAJ2GZ42"/>
<feature type="non-terminal residue" evidence="5">
    <location>
        <position position="134"/>
    </location>
</feature>
<dbReference type="EMBL" id="JAVLSF010000841">
    <property type="protein sequence ID" value="MDR9778460.1"/>
    <property type="molecule type" value="Genomic_DNA"/>
</dbReference>
<name>A0AAJ2GZ42_9HYPH</name>
<organism evidence="5 6">
    <name type="scientific">Rhizobium hidalgonense</name>
    <dbReference type="NCBI Taxonomy" id="1538159"/>
    <lineage>
        <taxon>Bacteria</taxon>
        <taxon>Pseudomonadati</taxon>
        <taxon>Pseudomonadota</taxon>
        <taxon>Alphaproteobacteria</taxon>
        <taxon>Hyphomicrobiales</taxon>
        <taxon>Rhizobiaceae</taxon>
        <taxon>Rhizobium/Agrobacterium group</taxon>
        <taxon>Rhizobium</taxon>
    </lineage>
</organism>
<comment type="subcellular location">
    <subcellularLocation>
        <location evidence="1">Cell membrane</location>
    </subcellularLocation>
</comment>
<dbReference type="GO" id="GO:0005886">
    <property type="term" value="C:plasma membrane"/>
    <property type="evidence" value="ECO:0007669"/>
    <property type="project" value="UniProtKB-SubCell"/>
</dbReference>
<dbReference type="InterPro" id="IPR027304">
    <property type="entry name" value="Trigger_fact/SurA_dom_sf"/>
</dbReference>
<dbReference type="SUPFAM" id="SSF109998">
    <property type="entry name" value="Triger factor/SurA peptide-binding domain-like"/>
    <property type="match status" value="1"/>
</dbReference>
<dbReference type="PANTHER" id="PTHR47529:SF1">
    <property type="entry name" value="PERIPLASMIC CHAPERONE PPID"/>
    <property type="match status" value="1"/>
</dbReference>
<comment type="caution">
    <text evidence="5">The sequence shown here is derived from an EMBL/GenBank/DDBJ whole genome shotgun (WGS) entry which is preliminary data.</text>
</comment>
<evidence type="ECO:0000256" key="4">
    <source>
        <dbReference type="ARBA" id="ARBA00023186"/>
    </source>
</evidence>
<evidence type="ECO:0000256" key="3">
    <source>
        <dbReference type="ARBA" id="ARBA00023136"/>
    </source>
</evidence>
<dbReference type="Proteomes" id="UP001268610">
    <property type="component" value="Unassembled WGS sequence"/>
</dbReference>
<dbReference type="RefSeq" id="WP_310866513.1">
    <property type="nucleotide sequence ID" value="NZ_JAVLSF010000841.1"/>
</dbReference>
<evidence type="ECO:0000313" key="6">
    <source>
        <dbReference type="Proteomes" id="UP001268610"/>
    </source>
</evidence>
<dbReference type="Pfam" id="PF13624">
    <property type="entry name" value="SurA_N_3"/>
    <property type="match status" value="1"/>
</dbReference>
<keyword evidence="4" id="KW-0143">Chaperone</keyword>
<sequence length="134" mass="15009">GIEGYFQGNGNDKSAIEVNKTEISQNVLDAAIDSQQKQLLQQVQGDASQLNDEAIKKSVTNSLISRALLLQQAKKSGFELSDQQVAQLIRQEPTFQQDGKYSDELFQNYLRSTQTSLAQLLNDVREHVALRQLE</sequence>
<keyword evidence="2" id="KW-1003">Cell membrane</keyword>
<proteinExistence type="predicted"/>
<protein>
    <submittedName>
        <fullName evidence="5">SurA N-terminal domain-containing protein</fullName>
    </submittedName>
</protein>
<evidence type="ECO:0000256" key="1">
    <source>
        <dbReference type="ARBA" id="ARBA00004236"/>
    </source>
</evidence>
<reference evidence="5" key="1">
    <citation type="submission" date="2023-04" db="EMBL/GenBank/DDBJ databases">
        <title>Genomic characterization of faba bean (Vicia faba) microsymbionts in Mexican soils.</title>
        <authorList>
            <person name="Rivera Orduna F.N."/>
            <person name="Guevara-Luna J."/>
            <person name="Yan J."/>
            <person name="Arroyo-Herrera I."/>
            <person name="Li Y."/>
            <person name="Vasquez-Murrieta M.S."/>
            <person name="Wang E.T."/>
        </authorList>
    </citation>
    <scope>NUCLEOTIDE SEQUENCE</scope>
    <source>
        <strain evidence="5">CH26</strain>
    </source>
</reference>
<evidence type="ECO:0000313" key="5">
    <source>
        <dbReference type="EMBL" id="MDR9778460.1"/>
    </source>
</evidence>
<dbReference type="InterPro" id="IPR052029">
    <property type="entry name" value="PpiD_chaperone"/>
</dbReference>
<evidence type="ECO:0000256" key="2">
    <source>
        <dbReference type="ARBA" id="ARBA00022475"/>
    </source>
</evidence>